<dbReference type="Pfam" id="PF13474">
    <property type="entry name" value="SnoaL_3"/>
    <property type="match status" value="1"/>
</dbReference>
<dbReference type="Proteomes" id="UP000182894">
    <property type="component" value="Unassembled WGS sequence"/>
</dbReference>
<evidence type="ECO:0000313" key="2">
    <source>
        <dbReference type="EMBL" id="SDI19396.1"/>
    </source>
</evidence>
<dbReference type="GO" id="GO:0016853">
    <property type="term" value="F:isomerase activity"/>
    <property type="evidence" value="ECO:0007669"/>
    <property type="project" value="UniProtKB-KW"/>
</dbReference>
<evidence type="ECO:0000313" key="3">
    <source>
        <dbReference type="Proteomes" id="UP000182894"/>
    </source>
</evidence>
<dbReference type="SUPFAM" id="SSF54427">
    <property type="entry name" value="NTF2-like"/>
    <property type="match status" value="1"/>
</dbReference>
<evidence type="ECO:0000259" key="1">
    <source>
        <dbReference type="Pfam" id="PF13474"/>
    </source>
</evidence>
<keyword evidence="2" id="KW-0413">Isomerase</keyword>
<accession>A0A1G8IKB9</accession>
<protein>
    <submittedName>
        <fullName evidence="2">Ketosteroid isomerase homolog</fullName>
    </submittedName>
</protein>
<dbReference type="EMBL" id="FNCO01000011">
    <property type="protein sequence ID" value="SDI19396.1"/>
    <property type="molecule type" value="Genomic_DNA"/>
</dbReference>
<feature type="domain" description="SnoaL-like" evidence="1">
    <location>
        <begin position="23"/>
        <end position="140"/>
    </location>
</feature>
<dbReference type="InterPro" id="IPR037401">
    <property type="entry name" value="SnoaL-like"/>
</dbReference>
<keyword evidence="3" id="KW-1185">Reference proteome</keyword>
<sequence length="144" mass="16393">MPHRQNHNNETAMTSTAYRKEHVQQAADALIAAFASNDIEAYFAAFSEDATFLFYTLPTPLLSRAAYREVWNGWQADGFAVIDCRSSNVTISLQGDAAVFFHDVTTHVRFGTEERHFNERETIVFRHDGSQWLACHEHLSTQPD</sequence>
<dbReference type="Gene3D" id="3.10.450.50">
    <property type="match status" value="1"/>
</dbReference>
<reference evidence="3" key="1">
    <citation type="submission" date="2016-10" db="EMBL/GenBank/DDBJ databases">
        <authorList>
            <person name="Varghese N."/>
            <person name="Submissions S."/>
        </authorList>
    </citation>
    <scope>NUCLEOTIDE SEQUENCE [LARGE SCALE GENOMIC DNA]</scope>
    <source>
        <strain evidence="3">ATCC 700689</strain>
    </source>
</reference>
<organism evidence="2 3">
    <name type="scientific">Pseudomonas abietaniphila</name>
    <dbReference type="NCBI Taxonomy" id="89065"/>
    <lineage>
        <taxon>Bacteria</taxon>
        <taxon>Pseudomonadati</taxon>
        <taxon>Pseudomonadota</taxon>
        <taxon>Gammaproteobacteria</taxon>
        <taxon>Pseudomonadales</taxon>
        <taxon>Pseudomonadaceae</taxon>
        <taxon>Pseudomonas</taxon>
    </lineage>
</organism>
<gene>
    <name evidence="2" type="ORF">SAMN05216605_11182</name>
</gene>
<proteinExistence type="predicted"/>
<name>A0A1G8IKB9_9PSED</name>
<dbReference type="AlphaFoldDB" id="A0A1G8IKB9"/>
<dbReference type="STRING" id="89065.SAMN05216605_11182"/>
<dbReference type="InterPro" id="IPR032710">
    <property type="entry name" value="NTF2-like_dom_sf"/>
</dbReference>